<comment type="caution">
    <text evidence="3">The sequence shown here is derived from an EMBL/GenBank/DDBJ whole genome shotgun (WGS) entry which is preliminary data.</text>
</comment>
<dbReference type="PANTHER" id="PTHR43086">
    <property type="entry name" value="VERY-LONG-CHAIN 3-OXOOACYL-COA REDUCTASE"/>
    <property type="match status" value="1"/>
</dbReference>
<evidence type="ECO:0000256" key="1">
    <source>
        <dbReference type="ARBA" id="ARBA00022857"/>
    </source>
</evidence>
<dbReference type="Gene3D" id="3.40.50.720">
    <property type="entry name" value="NAD(P)-binding Rossmann-like Domain"/>
    <property type="match status" value="1"/>
</dbReference>
<reference evidence="3" key="1">
    <citation type="submission" date="2021-09" db="EMBL/GenBank/DDBJ databases">
        <authorList>
            <consortium name="AG Swart"/>
            <person name="Singh M."/>
            <person name="Singh A."/>
            <person name="Seah K."/>
            <person name="Emmerich C."/>
        </authorList>
    </citation>
    <scope>NUCLEOTIDE SEQUENCE</scope>
    <source>
        <strain evidence="3">ATCC30299</strain>
    </source>
</reference>
<accession>A0AAU9JG59</accession>
<sequence length="271" mass="30301">MLARIPRDSVRPAIIGVSCLAGLYLTYKAMSFIKSFYQKSLVKPLDFIQRYGAKSWVVITEGSTDFGKNWAEKFASAGFNIILIDKSPIPADFKAKIEKNYKVKLVTIDENLADEESVKKVLELFNNQAYDISIVIVNSKEVELGRFKSIKNDEGIIEPGAFKEMESENITNVIQTNLIVPALFIRGLALRLFGRDKRSAVILCTAEFSGKFPYSAAYNAVKGYRSALGLSLQEELKEKIDVLVVNASGYDEVATVNQSYRHLGRRVEPPI</sequence>
<keyword evidence="1" id="KW-0521">NADP</keyword>
<dbReference type="Pfam" id="PF00106">
    <property type="entry name" value="adh_short"/>
    <property type="match status" value="1"/>
</dbReference>
<dbReference type="Proteomes" id="UP001162131">
    <property type="component" value="Unassembled WGS sequence"/>
</dbReference>
<keyword evidence="4" id="KW-1185">Reference proteome</keyword>
<name>A0AAU9JG59_9CILI</name>
<keyword evidence="2" id="KW-0560">Oxidoreductase</keyword>
<dbReference type="EMBL" id="CAJZBQ010000035">
    <property type="protein sequence ID" value="CAG9324062.1"/>
    <property type="molecule type" value="Genomic_DNA"/>
</dbReference>
<dbReference type="GO" id="GO:0005783">
    <property type="term" value="C:endoplasmic reticulum"/>
    <property type="evidence" value="ECO:0007669"/>
    <property type="project" value="TreeGrafter"/>
</dbReference>
<dbReference type="PANTHER" id="PTHR43086:SF2">
    <property type="entry name" value="HYDROXYSTEROID DEHYDROGENASE-LIKE PROTEIN 1"/>
    <property type="match status" value="1"/>
</dbReference>
<proteinExistence type="predicted"/>
<evidence type="ECO:0000313" key="3">
    <source>
        <dbReference type="EMBL" id="CAG9324062.1"/>
    </source>
</evidence>
<protein>
    <submittedName>
        <fullName evidence="3">Uncharacterized protein</fullName>
    </submittedName>
</protein>
<dbReference type="InterPro" id="IPR036291">
    <property type="entry name" value="NAD(P)-bd_dom_sf"/>
</dbReference>
<dbReference type="GO" id="GO:0030497">
    <property type="term" value="P:fatty acid elongation"/>
    <property type="evidence" value="ECO:0007669"/>
    <property type="project" value="TreeGrafter"/>
</dbReference>
<evidence type="ECO:0000256" key="2">
    <source>
        <dbReference type="ARBA" id="ARBA00023002"/>
    </source>
</evidence>
<organism evidence="3 4">
    <name type="scientific">Blepharisma stoltei</name>
    <dbReference type="NCBI Taxonomy" id="1481888"/>
    <lineage>
        <taxon>Eukaryota</taxon>
        <taxon>Sar</taxon>
        <taxon>Alveolata</taxon>
        <taxon>Ciliophora</taxon>
        <taxon>Postciliodesmatophora</taxon>
        <taxon>Heterotrichea</taxon>
        <taxon>Heterotrichida</taxon>
        <taxon>Blepharismidae</taxon>
        <taxon>Blepharisma</taxon>
    </lineage>
</organism>
<evidence type="ECO:0000313" key="4">
    <source>
        <dbReference type="Proteomes" id="UP001162131"/>
    </source>
</evidence>
<dbReference type="GO" id="GO:0016491">
    <property type="term" value="F:oxidoreductase activity"/>
    <property type="evidence" value="ECO:0007669"/>
    <property type="project" value="UniProtKB-KW"/>
</dbReference>
<dbReference type="AlphaFoldDB" id="A0AAU9JG59"/>
<gene>
    <name evidence="3" type="ORF">BSTOLATCC_MIC35083</name>
</gene>
<dbReference type="InterPro" id="IPR002347">
    <property type="entry name" value="SDR_fam"/>
</dbReference>
<dbReference type="SUPFAM" id="SSF51735">
    <property type="entry name" value="NAD(P)-binding Rossmann-fold domains"/>
    <property type="match status" value="1"/>
</dbReference>